<keyword evidence="3" id="KW-1185">Reference proteome</keyword>
<dbReference type="AlphaFoldDB" id="A0A392W3Y9"/>
<comment type="caution">
    <text evidence="2">The sequence shown here is derived from an EMBL/GenBank/DDBJ whole genome shotgun (WGS) entry which is preliminary data.</text>
</comment>
<evidence type="ECO:0000313" key="2">
    <source>
        <dbReference type="EMBL" id="MCI95348.1"/>
    </source>
</evidence>
<evidence type="ECO:0000313" key="3">
    <source>
        <dbReference type="Proteomes" id="UP000265520"/>
    </source>
</evidence>
<protein>
    <submittedName>
        <fullName evidence="2">Uncharacterized protein</fullName>
    </submittedName>
</protein>
<evidence type="ECO:0000256" key="1">
    <source>
        <dbReference type="SAM" id="MobiDB-lite"/>
    </source>
</evidence>
<name>A0A392W3Y9_9FABA</name>
<dbReference type="Proteomes" id="UP000265520">
    <property type="component" value="Unassembled WGS sequence"/>
</dbReference>
<feature type="region of interest" description="Disordered" evidence="1">
    <location>
        <begin position="1"/>
        <end position="20"/>
    </location>
</feature>
<proteinExistence type="predicted"/>
<sequence length="48" mass="5462">MNASELNTTTSKGQSSSDNEIIEIEDLDYYSESEIYNVEYLNTPVLKI</sequence>
<accession>A0A392W3Y9</accession>
<organism evidence="2 3">
    <name type="scientific">Trifolium medium</name>
    <dbReference type="NCBI Taxonomy" id="97028"/>
    <lineage>
        <taxon>Eukaryota</taxon>
        <taxon>Viridiplantae</taxon>
        <taxon>Streptophyta</taxon>
        <taxon>Embryophyta</taxon>
        <taxon>Tracheophyta</taxon>
        <taxon>Spermatophyta</taxon>
        <taxon>Magnoliopsida</taxon>
        <taxon>eudicotyledons</taxon>
        <taxon>Gunneridae</taxon>
        <taxon>Pentapetalae</taxon>
        <taxon>rosids</taxon>
        <taxon>fabids</taxon>
        <taxon>Fabales</taxon>
        <taxon>Fabaceae</taxon>
        <taxon>Papilionoideae</taxon>
        <taxon>50 kb inversion clade</taxon>
        <taxon>NPAAA clade</taxon>
        <taxon>Hologalegina</taxon>
        <taxon>IRL clade</taxon>
        <taxon>Trifolieae</taxon>
        <taxon>Trifolium</taxon>
    </lineage>
</organism>
<dbReference type="EMBL" id="LXQA011384276">
    <property type="protein sequence ID" value="MCI95348.1"/>
    <property type="molecule type" value="Genomic_DNA"/>
</dbReference>
<feature type="compositionally biased region" description="Polar residues" evidence="1">
    <location>
        <begin position="1"/>
        <end position="19"/>
    </location>
</feature>
<reference evidence="2 3" key="1">
    <citation type="journal article" date="2018" name="Front. Plant Sci.">
        <title>Red Clover (Trifolium pratense) and Zigzag Clover (T. medium) - A Picture of Genomic Similarities and Differences.</title>
        <authorList>
            <person name="Dluhosova J."/>
            <person name="Istvanek J."/>
            <person name="Nedelnik J."/>
            <person name="Repkova J."/>
        </authorList>
    </citation>
    <scope>NUCLEOTIDE SEQUENCE [LARGE SCALE GENOMIC DNA]</scope>
    <source>
        <strain evidence="3">cv. 10/8</strain>
        <tissue evidence="2">Leaf</tissue>
    </source>
</reference>
<feature type="non-terminal residue" evidence="2">
    <location>
        <position position="48"/>
    </location>
</feature>